<keyword evidence="3" id="KW-1185">Reference proteome</keyword>
<feature type="non-terminal residue" evidence="2">
    <location>
        <position position="1"/>
    </location>
</feature>
<organism evidence="2 3">
    <name type="scientific">Brassica napus</name>
    <name type="common">Rape</name>
    <dbReference type="NCBI Taxonomy" id="3708"/>
    <lineage>
        <taxon>Eukaryota</taxon>
        <taxon>Viridiplantae</taxon>
        <taxon>Streptophyta</taxon>
        <taxon>Embryophyta</taxon>
        <taxon>Tracheophyta</taxon>
        <taxon>Spermatophyta</taxon>
        <taxon>Magnoliopsida</taxon>
        <taxon>eudicotyledons</taxon>
        <taxon>Gunneridae</taxon>
        <taxon>Pentapetalae</taxon>
        <taxon>rosids</taxon>
        <taxon>malvids</taxon>
        <taxon>Brassicales</taxon>
        <taxon>Brassicaceae</taxon>
        <taxon>Brassiceae</taxon>
        <taxon>Brassica</taxon>
    </lineage>
</organism>
<evidence type="ECO:0000256" key="1">
    <source>
        <dbReference type="SAM" id="MobiDB-lite"/>
    </source>
</evidence>
<protein>
    <recommendedName>
        <fullName evidence="4">Autophagy-related protein 9</fullName>
    </recommendedName>
</protein>
<proteinExistence type="predicted"/>
<gene>
    <name evidence="2" type="ORF">HID58_091197</name>
</gene>
<evidence type="ECO:0000313" key="3">
    <source>
        <dbReference type="Proteomes" id="UP000824890"/>
    </source>
</evidence>
<evidence type="ECO:0000313" key="2">
    <source>
        <dbReference type="EMBL" id="KAH0850642.1"/>
    </source>
</evidence>
<dbReference type="Proteomes" id="UP000824890">
    <property type="component" value="Unassembled WGS sequence"/>
</dbReference>
<accession>A0ABQ7X3Z0</accession>
<sequence length="153" mass="16886">GGCGWKSYFFYVRLDQASVASAFPRLGDCGGAGGNVLNDHSLPFLLPIFFLYLYYVHFAVHNPIPPFPEDLCIVRDLLRGGPLFWGHFSPERVRAAVEAHRSRFSSSIDNVMEASFENASLSAAYAAGRSSGRGLLDAEEDGEPTVEDHIWMD</sequence>
<name>A0ABQ7X3Z0_BRANA</name>
<dbReference type="EMBL" id="JAGKQM010002002">
    <property type="protein sequence ID" value="KAH0850642.1"/>
    <property type="molecule type" value="Genomic_DNA"/>
</dbReference>
<feature type="region of interest" description="Disordered" evidence="1">
    <location>
        <begin position="134"/>
        <end position="153"/>
    </location>
</feature>
<comment type="caution">
    <text evidence="2">The sequence shown here is derived from an EMBL/GenBank/DDBJ whole genome shotgun (WGS) entry which is preliminary data.</text>
</comment>
<evidence type="ECO:0008006" key="4">
    <source>
        <dbReference type="Google" id="ProtNLM"/>
    </source>
</evidence>
<reference evidence="2 3" key="1">
    <citation type="submission" date="2021-05" db="EMBL/GenBank/DDBJ databases">
        <title>Genome Assembly of Synthetic Allotetraploid Brassica napus Reveals Homoeologous Exchanges between Subgenomes.</title>
        <authorList>
            <person name="Davis J.T."/>
        </authorList>
    </citation>
    <scope>NUCLEOTIDE SEQUENCE [LARGE SCALE GENOMIC DNA]</scope>
    <source>
        <strain evidence="3">cv. Da-Ae</strain>
        <tissue evidence="2">Seedling</tissue>
    </source>
</reference>